<dbReference type="EMBL" id="MAHS01000003">
    <property type="protein sequence ID" value="OPB51947.1"/>
    <property type="molecule type" value="Genomic_DNA"/>
</dbReference>
<evidence type="ECO:0000313" key="1">
    <source>
        <dbReference type="EMBL" id="AQX51222.1"/>
    </source>
</evidence>
<proteinExistence type="predicted"/>
<evidence type="ECO:0000313" key="3">
    <source>
        <dbReference type="Proteomes" id="UP000189738"/>
    </source>
</evidence>
<evidence type="ECO:0008006" key="4">
    <source>
        <dbReference type="Google" id="ProtNLM"/>
    </source>
</evidence>
<dbReference type="AlphaFoldDB" id="A0A494J8N5"/>
<accession>A0A494J8N5</accession>
<name>A0A494J8N5_9FLAO</name>
<dbReference type="Pfam" id="PF14903">
    <property type="entry name" value="WG_beta_rep"/>
    <property type="match status" value="2"/>
</dbReference>
<dbReference type="RefSeq" id="WP_078719832.1">
    <property type="nucleotide sequence ID" value="NZ_CP014339.1"/>
</dbReference>
<organism evidence="2">
    <name type="scientific">Elizabethkingia anophelis</name>
    <dbReference type="NCBI Taxonomy" id="1117645"/>
    <lineage>
        <taxon>Bacteria</taxon>
        <taxon>Pseudomonadati</taxon>
        <taxon>Bacteroidota</taxon>
        <taxon>Flavobacteriia</taxon>
        <taxon>Flavobacteriales</taxon>
        <taxon>Weeksellaceae</taxon>
        <taxon>Elizabethkingia</taxon>
    </lineage>
</organism>
<evidence type="ECO:0000313" key="2">
    <source>
        <dbReference type="EMBL" id="OPB51947.1"/>
    </source>
</evidence>
<sequence length="220" mass="25177">MNFRFLFIILFISTIFCSAQNKNECYRIFSDSVSGTELYGYKTHKNVIKIPAKFISTYSDKLCKMAIVLDSKEGWIGIDKKGTIILRPYIYDNGPDYVEEGLFRFTEGKKIGFANLNGVKIITAQFDFVTPFKDGLAEYYIGGERIYENGKTAAQIDKDGGSLEDLHWSWGGNVTEYGYINKSGQRFKEIISLKKDVRQAITFQNKKILLDKKGQVIKKY</sequence>
<dbReference type="EMBL" id="CP014339">
    <property type="protein sequence ID" value="AQX51222.1"/>
    <property type="molecule type" value="Genomic_DNA"/>
</dbReference>
<dbReference type="InterPro" id="IPR032774">
    <property type="entry name" value="WG_beta_rep"/>
</dbReference>
<protein>
    <recommendedName>
        <fullName evidence="4">WG repeat-containing protein</fullName>
    </recommendedName>
</protein>
<reference evidence="2" key="2">
    <citation type="submission" date="2016-06" db="EMBL/GenBank/DDBJ databases">
        <authorList>
            <person name="Nicholson A.C."/>
        </authorList>
    </citation>
    <scope>NUCLEOTIDE SEQUENCE [LARGE SCALE GENOMIC DNA]</scope>
    <source>
        <strain evidence="2">E6809</strain>
    </source>
</reference>
<gene>
    <name evidence="1" type="ORF">AYC66_11285</name>
    <name evidence="2" type="ORF">BAY09_12235</name>
</gene>
<dbReference type="Proteomes" id="UP000189738">
    <property type="component" value="Chromosome"/>
</dbReference>
<reference evidence="1 3" key="1">
    <citation type="submission" date="2016-02" db="EMBL/GenBank/DDBJ databases">
        <authorList>
            <person name="Nicholson A.C."/>
            <person name="Humrighouse B.W."/>
            <person name="Loparev V."/>
            <person name="Emery B."/>
            <person name="Graziano J."/>
            <person name="McQuiston J.R."/>
        </authorList>
    </citation>
    <scope>NUCLEOTIDE SEQUENCE [LARGE SCALE GENOMIC DNA]</scope>
    <source>
        <strain evidence="1 3">E6809</strain>
    </source>
</reference>